<dbReference type="HAMAP" id="MF_00925">
    <property type="entry name" value="OM_assembly_BamE"/>
    <property type="match status" value="1"/>
</dbReference>
<feature type="domain" description="Outer membrane protein assembly factor BamE" evidence="5">
    <location>
        <begin position="31"/>
        <end position="98"/>
    </location>
</feature>
<dbReference type="PANTHER" id="PTHR37482">
    <property type="entry name" value="OUTER MEMBRANE PROTEIN ASSEMBLY FACTOR BAME"/>
    <property type="match status" value="1"/>
</dbReference>
<comment type="function">
    <text evidence="4">Part of the outer membrane protein assembly complex, which is involved in assembly and insertion of beta-barrel proteins into the outer membrane.</text>
</comment>
<evidence type="ECO:0000256" key="4">
    <source>
        <dbReference type="HAMAP-Rule" id="MF_00925"/>
    </source>
</evidence>
<comment type="caution">
    <text evidence="6">The sequence shown here is derived from an EMBL/GenBank/DDBJ whole genome shotgun (WGS) entry which is preliminary data.</text>
</comment>
<evidence type="ECO:0000256" key="2">
    <source>
        <dbReference type="ARBA" id="ARBA00023136"/>
    </source>
</evidence>
<dbReference type="InterPro" id="IPR037873">
    <property type="entry name" value="BamE-like"/>
</dbReference>
<evidence type="ECO:0000313" key="7">
    <source>
        <dbReference type="Proteomes" id="UP000320359"/>
    </source>
</evidence>
<dbReference type="RefSeq" id="WP_143233797.1">
    <property type="nucleotide sequence ID" value="NZ_VJWL01000001.1"/>
</dbReference>
<dbReference type="Proteomes" id="UP000320359">
    <property type="component" value="Unassembled WGS sequence"/>
</dbReference>
<keyword evidence="7" id="KW-1185">Reference proteome</keyword>
<protein>
    <recommendedName>
        <fullName evidence="4">Outer membrane protein assembly factor BamE</fullName>
    </recommendedName>
</protein>
<name>A0A552X320_9GAMM</name>
<accession>A0A552X320</accession>
<dbReference type="OrthoDB" id="9808250at2"/>
<keyword evidence="2 4" id="KW-0472">Membrane</keyword>
<keyword evidence="3 4" id="KW-0998">Cell outer membrane</keyword>
<dbReference type="PANTHER" id="PTHR37482:SF1">
    <property type="entry name" value="OUTER MEMBRANE PROTEIN ASSEMBLY FACTOR BAME"/>
    <property type="match status" value="1"/>
</dbReference>
<feature type="chain" id="PRO_5022275248" description="Outer membrane protein assembly factor BamE" evidence="4">
    <location>
        <begin position="18"/>
        <end position="115"/>
    </location>
</feature>
<comment type="subunit">
    <text evidence="4">Part of the Bam complex.</text>
</comment>
<evidence type="ECO:0000313" key="6">
    <source>
        <dbReference type="EMBL" id="TRW49375.1"/>
    </source>
</evidence>
<feature type="signal peptide" evidence="4">
    <location>
        <begin position="1"/>
        <end position="17"/>
    </location>
</feature>
<evidence type="ECO:0000256" key="3">
    <source>
        <dbReference type="ARBA" id="ARBA00023237"/>
    </source>
</evidence>
<dbReference type="GO" id="GO:1990063">
    <property type="term" value="C:Bam protein complex"/>
    <property type="evidence" value="ECO:0007669"/>
    <property type="project" value="TreeGrafter"/>
</dbReference>
<dbReference type="GO" id="GO:0043165">
    <property type="term" value="P:Gram-negative-bacterium-type cell outer membrane assembly"/>
    <property type="evidence" value="ECO:0007669"/>
    <property type="project" value="UniProtKB-UniRule"/>
</dbReference>
<evidence type="ECO:0000259" key="5">
    <source>
        <dbReference type="Pfam" id="PF04355"/>
    </source>
</evidence>
<dbReference type="InterPro" id="IPR007450">
    <property type="entry name" value="BamE_dom"/>
</dbReference>
<dbReference type="GO" id="GO:0030674">
    <property type="term" value="F:protein-macromolecule adaptor activity"/>
    <property type="evidence" value="ECO:0007669"/>
    <property type="project" value="TreeGrafter"/>
</dbReference>
<comment type="subcellular location">
    <subcellularLocation>
        <location evidence="4">Cell outer membrane</location>
    </subcellularLocation>
</comment>
<gene>
    <name evidence="4" type="primary">bamE</name>
    <name evidence="6" type="ORF">FM042_00440</name>
</gene>
<keyword evidence="1 4" id="KW-0732">Signal</keyword>
<dbReference type="InterPro" id="IPR026592">
    <property type="entry name" value="BamE"/>
</dbReference>
<dbReference type="AlphaFoldDB" id="A0A552X320"/>
<dbReference type="Gene3D" id="3.30.1450.10">
    <property type="match status" value="1"/>
</dbReference>
<evidence type="ECO:0000256" key="1">
    <source>
        <dbReference type="ARBA" id="ARBA00022729"/>
    </source>
</evidence>
<comment type="similarity">
    <text evidence="4">Belongs to the BamE family.</text>
</comment>
<dbReference type="Pfam" id="PF04355">
    <property type="entry name" value="BamE"/>
    <property type="match status" value="1"/>
</dbReference>
<reference evidence="6 7" key="1">
    <citation type="submission" date="2019-07" db="EMBL/GenBank/DDBJ databases">
        <authorList>
            <person name="Yang M."/>
            <person name="Zhao D."/>
            <person name="Xiang H."/>
        </authorList>
    </citation>
    <scope>NUCLEOTIDE SEQUENCE [LARGE SCALE GENOMIC DNA]</scope>
    <source>
        <strain evidence="6 7">IM1326</strain>
    </source>
</reference>
<organism evidence="6 7">
    <name type="scientific">Aliidiomarina halalkaliphila</name>
    <dbReference type="NCBI Taxonomy" id="2593535"/>
    <lineage>
        <taxon>Bacteria</taxon>
        <taxon>Pseudomonadati</taxon>
        <taxon>Pseudomonadota</taxon>
        <taxon>Gammaproteobacteria</taxon>
        <taxon>Alteromonadales</taxon>
        <taxon>Idiomarinaceae</taxon>
        <taxon>Aliidiomarina</taxon>
    </lineage>
</organism>
<dbReference type="GO" id="GO:0051205">
    <property type="term" value="P:protein insertion into membrane"/>
    <property type="evidence" value="ECO:0007669"/>
    <property type="project" value="UniProtKB-UniRule"/>
</dbReference>
<proteinExistence type="inferred from homology"/>
<sequence precursor="true">MRIITALALAFALTNCAVFDPLVYKIDIPQGNYMEQQDIDQLRIGMTKEQVRFVLGSPVAENAYRSGEWHYVFRLKPGRGSVTSRQLTVYFENDLVARLSGDFDTPEDFYTPLDD</sequence>
<dbReference type="EMBL" id="VJWL01000001">
    <property type="protein sequence ID" value="TRW49375.1"/>
    <property type="molecule type" value="Genomic_DNA"/>
</dbReference>